<feature type="region of interest" description="Disordered" evidence="10">
    <location>
        <begin position="826"/>
        <end position="859"/>
    </location>
</feature>
<accession>A0A671SBM4</accession>
<evidence type="ECO:0000256" key="5">
    <source>
        <dbReference type="ARBA" id="ARBA00022824"/>
    </source>
</evidence>
<evidence type="ECO:0000256" key="9">
    <source>
        <dbReference type="ARBA" id="ARBA00024615"/>
    </source>
</evidence>
<dbReference type="PANTHER" id="PTHR13190:SF20">
    <property type="entry name" value="AUTOPHAGY-RELATED PROTEIN 2 HOMOLOG B"/>
    <property type="match status" value="1"/>
</dbReference>
<name>A0A671SBM4_9TELE</name>
<dbReference type="GO" id="GO:0000045">
    <property type="term" value="P:autophagosome assembly"/>
    <property type="evidence" value="ECO:0007669"/>
    <property type="project" value="TreeGrafter"/>
</dbReference>
<comment type="catalytic activity">
    <reaction evidence="8">
        <text>a 1,2-diacyl-sn-glycero-3-phospho-L-serine(in) = a 1,2-diacyl-sn-glycero-3-phospho-L-serine(out)</text>
        <dbReference type="Rhea" id="RHEA:38663"/>
        <dbReference type="ChEBI" id="CHEBI:57262"/>
    </reaction>
</comment>
<keyword evidence="4" id="KW-0813">Transport</keyword>
<evidence type="ECO:0000256" key="4">
    <source>
        <dbReference type="ARBA" id="ARBA00022448"/>
    </source>
</evidence>
<evidence type="ECO:0000256" key="6">
    <source>
        <dbReference type="ARBA" id="ARBA00023055"/>
    </source>
</evidence>
<evidence type="ECO:0000256" key="7">
    <source>
        <dbReference type="ARBA" id="ARBA00023136"/>
    </source>
</evidence>
<dbReference type="GO" id="GO:0061723">
    <property type="term" value="P:glycophagy"/>
    <property type="evidence" value="ECO:0007669"/>
    <property type="project" value="TreeGrafter"/>
</dbReference>
<dbReference type="PANTHER" id="PTHR13190">
    <property type="entry name" value="AUTOPHAGY-RELATED 2, ISOFORM A"/>
    <property type="match status" value="1"/>
</dbReference>
<dbReference type="Ensembl" id="ENSSANT00000099441.1">
    <property type="protein sequence ID" value="ENSSANP00000093628.1"/>
    <property type="gene ID" value="ENSSANG00000045969.1"/>
</dbReference>
<proteinExistence type="inferred from homology"/>
<feature type="compositionally biased region" description="Polar residues" evidence="10">
    <location>
        <begin position="1543"/>
        <end position="1552"/>
    </location>
</feature>
<organism evidence="11 12">
    <name type="scientific">Sinocyclocheilus anshuiensis</name>
    <dbReference type="NCBI Taxonomy" id="1608454"/>
    <lineage>
        <taxon>Eukaryota</taxon>
        <taxon>Metazoa</taxon>
        <taxon>Chordata</taxon>
        <taxon>Craniata</taxon>
        <taxon>Vertebrata</taxon>
        <taxon>Euteleostomi</taxon>
        <taxon>Actinopterygii</taxon>
        <taxon>Neopterygii</taxon>
        <taxon>Teleostei</taxon>
        <taxon>Ostariophysi</taxon>
        <taxon>Cypriniformes</taxon>
        <taxon>Cyprinidae</taxon>
        <taxon>Cyprininae</taxon>
        <taxon>Sinocyclocheilus</taxon>
    </lineage>
</organism>
<dbReference type="GO" id="GO:0032266">
    <property type="term" value="F:phosphatidylinositol-3-phosphate binding"/>
    <property type="evidence" value="ECO:0007669"/>
    <property type="project" value="TreeGrafter"/>
</dbReference>
<feature type="region of interest" description="Disordered" evidence="10">
    <location>
        <begin position="1532"/>
        <end position="1567"/>
    </location>
</feature>
<evidence type="ECO:0000313" key="12">
    <source>
        <dbReference type="Proteomes" id="UP000472260"/>
    </source>
</evidence>
<comment type="catalytic activity">
    <reaction evidence="9">
        <text>a 1,2-diacyl-sn-glycero-3-phosphoethanolamine(in) = a 1,2-diacyl-sn-glycero-3-phosphoethanolamine(out)</text>
        <dbReference type="Rhea" id="RHEA:38895"/>
        <dbReference type="ChEBI" id="CHEBI:64612"/>
    </reaction>
</comment>
<dbReference type="Proteomes" id="UP000472260">
    <property type="component" value="Unassembled WGS sequence"/>
</dbReference>
<comment type="subcellular location">
    <subcellularLocation>
        <location evidence="1">Endoplasmic reticulum membrane</location>
        <topology evidence="1">Peripheral membrane protein</topology>
    </subcellularLocation>
    <subcellularLocation>
        <location evidence="2">Preautophagosomal structure membrane</location>
        <topology evidence="2">Peripheral membrane protein</topology>
    </subcellularLocation>
</comment>
<evidence type="ECO:0000313" key="11">
    <source>
        <dbReference type="Ensembl" id="ENSSANP00000093628.1"/>
    </source>
</evidence>
<feature type="compositionally biased region" description="Basic and acidic residues" evidence="10">
    <location>
        <begin position="1398"/>
        <end position="1409"/>
    </location>
</feature>
<gene>
    <name evidence="11" type="primary">LOC107664023</name>
</gene>
<dbReference type="GO" id="GO:0034045">
    <property type="term" value="C:phagophore assembly site membrane"/>
    <property type="evidence" value="ECO:0007669"/>
    <property type="project" value="UniProtKB-SubCell"/>
</dbReference>
<evidence type="ECO:0000256" key="10">
    <source>
        <dbReference type="SAM" id="MobiDB-lite"/>
    </source>
</evidence>
<sequence>MPWPFSESIKKRACRYLLHRYLGNFLQEKLSLDQLSLDLYQGTGSLAQVPLDKWSLNEILESVDAPFEVSEGFIQAISLTVPWASLLQDNCALEVRGLKMVFRPRPRMASGMEPMCWSSFMTSSMQLAKECLSQRLTDDQGESLQPLEGLEKFAETIETVLRRVKVTFVDTVLRMEHVPENSKTGIALELRINKMVYCDESVEEGSSVNIHQPTTFAHKNLTLEGAYVFWDEFSESARAGLKSSPTQTETEPKLSPSWNPKIICEPHPQFPEPVSSSTPFEPVQMGCLCGKLELSVVLKQNEAMPGAKLDIDGQFDSLIMLLSPQQVHLLLDMFGEWSAIGKDRKSRPMQQEDEYRLHMELNRCLKKDTITGATDQELFESQTTRTVSSREDVFFSMADMDMSHSLSSLPPLGDPPTVDLDLSVNSNYSTSLGESRYGTSSWMFLDRRRSRQMRCRIFPEILSLPTSCSGRHVCHCDDSRPELVLRLTVGSLCLSVLHIDPLPPPDSSRSHLAPMASEFFRILSVNQLPAGSFLQSRTVFDEACPHDHLRFIGQGLKVTYEHCQGSSVRTLNTDLSLSQVELLECLGIQYTEVFFFFSDSPPPICLHLLYKLTERRGPQGGQVRLSTIPRRAELQVELGKVRSECDVSIVDRLNSLLQPQKLVTTEMMASHMYTSYNKHVSLHKAFAEVFLDDSRTPAHCHMSVSINAPLLVLVVRFPIPDLRSDQERGPWFKKSLQKELLQLELEDLELKTEFTGGNSSEQTKMELTFKELNGSFQEDKDHPAARFLRVANTMEEDMTSSDCGKFDWPRVVLKVNPMAVHSILERVTAEEEEEEADGHSQEEEEEGAAHSLKDVCDFGKPEPSPFSSRRVMYENEEMVIPGDVVEMTEFQEKTISNSRYILELFFPSVQLSLPNKDFYEKLHNRINNDLLLWEPTAPSPVETVENIPYGVGLSVASQLINTYSKDSFSQFRSAGPEEEESGSEEEFLQYYTPAELGYRNRRKKRSKMQPKNSQSLFSIVLSVNHGLLALHTQLKQDDNSVLPKKHGEFWMEVKNGTLFGVTQHEGYKDQHYVCFHTSQACLYHQGTVDGDAPEWNVNLPCRTRPHWLEPVMYASESTPERTSPSEGLSLEPHSMLSVAVKISSHNTERNVKEFLTAIGIRGVTLEHRVVPSSLGWYDQIVNFLNVSNEPVLGYTPPSSVSTLHLHLWSCSLDYRPLYLPVRSLLTVETFSISSSVSLDHSSSSLRIILDDAALFLSDKINAVSVNLARDYVQVVDMGTLELRITAVKPGPDGKMTEPRFELRCSSDVIHIRTCSDSCAALMNLIQYIASYGDLLPPSGLEAKRRSTKQRVKVTVSRPPAQAPLLPEAEQQILQDLMSDAMEETDSLQCHMLPQNGVNEDHSHDHEPPRSDLFLFPDESGNLGQEPNPTYPTLHSPLISPPAPSLLHDTDDFCILDTPGSRVPEKDEEPVVKKLISEPILVREEHFSVPLEGSSSNRGPLHFPVPEIRYLIKEISVVWHLYGGKDFCGGALSSSPARSRGCTPHSSPSQTPVKQVRRGSRAGGGWGRNPDVLMEIQLSKVRFQHEVYPQKAPEAGVLKEQPVSRQVFSVQDLEIRDRLASSMMNKFLYLYSSKEMPRKAHSNMLTVRALHMCPETGQAPQECCLRVSLMPLRLNIDQDALFFLKDFFTSLAAEVELFSPPEQEGNNQYAKYSENLKKHCFKLCDNCKPELILHMSFSREFRFTSEVPIRLDYHGKHMAMEQGTFAGIVIGLTQLNCSELKLRRLCYRQGLLGVDKLFSYAINEWLNDIKKNQLPGLLGGVGPIHSLVQLVQGFRDLVWLPIEQYRKDGRIVRGFQRGTASFGTSTAMAALELTNRMVRTIQAAAETAYDMVSPVPDEKECKKIKRYSHYCLAHQPVDLREGVAKAYSVVKEGITDTALTIYDTATREHEQRGMTGAVGGVLRQLPPAVVKPLIVATEATSNVLGGMRNQIHPDARQEESQKWRLGEE</sequence>
<dbReference type="GO" id="GO:0006869">
    <property type="term" value="P:lipid transport"/>
    <property type="evidence" value="ECO:0007669"/>
    <property type="project" value="UniProtKB-KW"/>
</dbReference>
<dbReference type="InterPro" id="IPR026849">
    <property type="entry name" value="ATG2"/>
</dbReference>
<protein>
    <submittedName>
        <fullName evidence="11">Autophagy-related protein 2 homolog B-like</fullName>
    </submittedName>
</protein>
<dbReference type="GO" id="GO:0000422">
    <property type="term" value="P:autophagy of mitochondrion"/>
    <property type="evidence" value="ECO:0007669"/>
    <property type="project" value="TreeGrafter"/>
</dbReference>
<evidence type="ECO:0000256" key="2">
    <source>
        <dbReference type="ARBA" id="ARBA00004623"/>
    </source>
</evidence>
<keyword evidence="5" id="KW-0256">Endoplasmic reticulum</keyword>
<reference evidence="11" key="2">
    <citation type="submission" date="2025-09" db="UniProtKB">
        <authorList>
            <consortium name="Ensembl"/>
        </authorList>
    </citation>
    <scope>IDENTIFICATION</scope>
</reference>
<keyword evidence="7" id="KW-0472">Membrane</keyword>
<dbReference type="GO" id="GO:0034727">
    <property type="term" value="P:piecemeal microautophagy of the nucleus"/>
    <property type="evidence" value="ECO:0007669"/>
    <property type="project" value="TreeGrafter"/>
</dbReference>
<dbReference type="GO" id="GO:0005789">
    <property type="term" value="C:endoplasmic reticulum membrane"/>
    <property type="evidence" value="ECO:0007669"/>
    <property type="project" value="UniProtKB-SubCell"/>
</dbReference>
<evidence type="ECO:0000256" key="3">
    <source>
        <dbReference type="ARBA" id="ARBA00009714"/>
    </source>
</evidence>
<reference evidence="11" key="1">
    <citation type="submission" date="2025-08" db="UniProtKB">
        <authorList>
            <consortium name="Ensembl"/>
        </authorList>
    </citation>
    <scope>IDENTIFICATION</scope>
</reference>
<dbReference type="GO" id="GO:0061709">
    <property type="term" value="P:reticulophagy"/>
    <property type="evidence" value="ECO:0007669"/>
    <property type="project" value="TreeGrafter"/>
</dbReference>
<dbReference type="Pfam" id="PF13329">
    <property type="entry name" value="ATG2_CAD"/>
    <property type="match status" value="2"/>
</dbReference>
<comment type="similarity">
    <text evidence="3">Belongs to the ATG2 family.</text>
</comment>
<feature type="region of interest" description="Disordered" evidence="10">
    <location>
        <begin position="1393"/>
        <end position="1412"/>
    </location>
</feature>
<keyword evidence="6" id="KW-0445">Lipid transport</keyword>
<evidence type="ECO:0000256" key="1">
    <source>
        <dbReference type="ARBA" id="ARBA00004406"/>
    </source>
</evidence>
<dbReference type="GO" id="GO:0061908">
    <property type="term" value="C:phagophore"/>
    <property type="evidence" value="ECO:0007669"/>
    <property type="project" value="TreeGrafter"/>
</dbReference>
<evidence type="ECO:0000256" key="8">
    <source>
        <dbReference type="ARBA" id="ARBA00024479"/>
    </source>
</evidence>
<keyword evidence="12" id="KW-1185">Reference proteome</keyword>
<dbReference type="GO" id="GO:0043495">
    <property type="term" value="F:protein-membrane adaptor activity"/>
    <property type="evidence" value="ECO:0007669"/>
    <property type="project" value="TreeGrafter"/>
</dbReference>
<feature type="compositionally biased region" description="Basic and acidic residues" evidence="10">
    <location>
        <begin position="837"/>
        <end position="859"/>
    </location>
</feature>